<dbReference type="PANTHER" id="PTHR42928:SF1">
    <property type="entry name" value="BLR4371 PROTEIN"/>
    <property type="match status" value="1"/>
</dbReference>
<dbReference type="InterPro" id="IPR042100">
    <property type="entry name" value="Bug_dom1"/>
</dbReference>
<feature type="chain" id="PRO_5001968423" evidence="2">
    <location>
        <begin position="21"/>
        <end position="327"/>
    </location>
</feature>
<dbReference type="Proteomes" id="UP000029995">
    <property type="component" value="Unassembled WGS sequence"/>
</dbReference>
<proteinExistence type="inferred from homology"/>
<dbReference type="PIRSF" id="PIRSF017082">
    <property type="entry name" value="YflP"/>
    <property type="match status" value="1"/>
</dbReference>
<reference evidence="3 4" key="1">
    <citation type="submission" date="2014-01" db="EMBL/GenBank/DDBJ databases">
        <title>Genome sequence determination for a cystic fibrosis isolate, Inquilinus limosus.</title>
        <authorList>
            <person name="Pino M."/>
            <person name="Di Conza J."/>
            <person name="Gutkind G."/>
        </authorList>
    </citation>
    <scope>NUCLEOTIDE SEQUENCE [LARGE SCALE GENOMIC DNA]</scope>
    <source>
        <strain evidence="3 4">MP06</strain>
    </source>
</reference>
<dbReference type="CDD" id="cd07012">
    <property type="entry name" value="PBP2_Bug_TTT"/>
    <property type="match status" value="1"/>
</dbReference>
<keyword evidence="2" id="KW-0732">Signal</keyword>
<organism evidence="3 4">
    <name type="scientific">Inquilinus limosus MP06</name>
    <dbReference type="NCBI Taxonomy" id="1398085"/>
    <lineage>
        <taxon>Bacteria</taxon>
        <taxon>Pseudomonadati</taxon>
        <taxon>Pseudomonadota</taxon>
        <taxon>Alphaproteobacteria</taxon>
        <taxon>Rhodospirillales</taxon>
        <taxon>Rhodospirillaceae</taxon>
        <taxon>Inquilinus</taxon>
    </lineage>
</organism>
<protein>
    <submittedName>
        <fullName evidence="3">Tricarboxylate transporter</fullName>
    </submittedName>
</protein>
<dbReference type="RefSeq" id="WP_034836727.1">
    <property type="nucleotide sequence ID" value="NZ_JANX01000132.1"/>
</dbReference>
<gene>
    <name evidence="3" type="ORF">P409_12865</name>
</gene>
<dbReference type="EMBL" id="JANX01000132">
    <property type="protein sequence ID" value="KGM33972.1"/>
    <property type="molecule type" value="Genomic_DNA"/>
</dbReference>
<name>A0A0A0DAH6_9PROT</name>
<dbReference type="Pfam" id="PF03401">
    <property type="entry name" value="TctC"/>
    <property type="match status" value="1"/>
</dbReference>
<dbReference type="Gene3D" id="3.40.190.10">
    <property type="entry name" value="Periplasmic binding protein-like II"/>
    <property type="match status" value="1"/>
</dbReference>
<dbReference type="AlphaFoldDB" id="A0A0A0DAH6"/>
<dbReference type="PANTHER" id="PTHR42928">
    <property type="entry name" value="TRICARBOXYLATE-BINDING PROTEIN"/>
    <property type="match status" value="1"/>
</dbReference>
<feature type="signal peptide" evidence="2">
    <location>
        <begin position="1"/>
        <end position="20"/>
    </location>
</feature>
<dbReference type="InterPro" id="IPR005064">
    <property type="entry name" value="BUG"/>
</dbReference>
<comment type="similarity">
    <text evidence="1">Belongs to the UPF0065 (bug) family.</text>
</comment>
<evidence type="ECO:0000313" key="4">
    <source>
        <dbReference type="Proteomes" id="UP000029995"/>
    </source>
</evidence>
<evidence type="ECO:0000256" key="1">
    <source>
        <dbReference type="ARBA" id="ARBA00006987"/>
    </source>
</evidence>
<evidence type="ECO:0000256" key="2">
    <source>
        <dbReference type="SAM" id="SignalP"/>
    </source>
</evidence>
<dbReference type="Gene3D" id="3.40.190.150">
    <property type="entry name" value="Bordetella uptake gene, domain 1"/>
    <property type="match status" value="1"/>
</dbReference>
<comment type="caution">
    <text evidence="3">The sequence shown here is derived from an EMBL/GenBank/DDBJ whole genome shotgun (WGS) entry which is preliminary data.</text>
</comment>
<evidence type="ECO:0000313" key="3">
    <source>
        <dbReference type="EMBL" id="KGM33972.1"/>
    </source>
</evidence>
<sequence>MLKTLTLALAALLPAVSAQAWEPQKPIEFVVTSGPGGGTDSFARAVQAIIVKHKLVDRPIIVTNKGGGSGAEGFVYGKGAAGDPHKLVFGTNNEYLLPFVANLPYAPEDLTPVAAMAMDEFVLWVNGESPYNSAAELLAAAKEKPGALKFGGSQSKDVDQTLVTMVGEATGTRFTYIPFKSGNEAAVQLAGGHIDGNTNNPNENRGQWQAGMVRPLCVFATQRLPAGPKVSGDLGWADIPLCRDEGIPIDSYQMPRAVWLPGGVPAEATAFYTELLRKVSETPEWQDYLAKSSQSGRFLTGDEWQAYIRSEQDRVRAVYQKQGWLAG</sequence>
<dbReference type="OrthoDB" id="7250553at2"/>
<accession>A0A0A0DAH6</accession>